<sequence length="73" mass="8159">MMSDICITKIYMVYSTRKSANRGVYPLRGSFDHKNGPTLRGSFDLENGPVCLLGPTDSIADVLTDVFEKFLQK</sequence>
<dbReference type="Proteomes" id="UP000824120">
    <property type="component" value="Chromosome 11"/>
</dbReference>
<gene>
    <name evidence="1" type="ORF">H5410_056542</name>
</gene>
<keyword evidence="2" id="KW-1185">Reference proteome</keyword>
<name>A0A9J5WMZ3_SOLCO</name>
<evidence type="ECO:0000313" key="1">
    <source>
        <dbReference type="EMBL" id="KAG5576408.1"/>
    </source>
</evidence>
<proteinExistence type="predicted"/>
<dbReference type="EMBL" id="JACXVP010000011">
    <property type="protein sequence ID" value="KAG5576408.1"/>
    <property type="molecule type" value="Genomic_DNA"/>
</dbReference>
<reference evidence="1 2" key="1">
    <citation type="submission" date="2020-09" db="EMBL/GenBank/DDBJ databases">
        <title>De no assembly of potato wild relative species, Solanum commersonii.</title>
        <authorList>
            <person name="Cho K."/>
        </authorList>
    </citation>
    <scope>NUCLEOTIDE SEQUENCE [LARGE SCALE GENOMIC DNA]</scope>
    <source>
        <strain evidence="1">LZ3.2</strain>
        <tissue evidence="1">Leaf</tissue>
    </source>
</reference>
<organism evidence="1 2">
    <name type="scientific">Solanum commersonii</name>
    <name type="common">Commerson's wild potato</name>
    <name type="synonym">Commerson's nightshade</name>
    <dbReference type="NCBI Taxonomy" id="4109"/>
    <lineage>
        <taxon>Eukaryota</taxon>
        <taxon>Viridiplantae</taxon>
        <taxon>Streptophyta</taxon>
        <taxon>Embryophyta</taxon>
        <taxon>Tracheophyta</taxon>
        <taxon>Spermatophyta</taxon>
        <taxon>Magnoliopsida</taxon>
        <taxon>eudicotyledons</taxon>
        <taxon>Gunneridae</taxon>
        <taxon>Pentapetalae</taxon>
        <taxon>asterids</taxon>
        <taxon>lamiids</taxon>
        <taxon>Solanales</taxon>
        <taxon>Solanaceae</taxon>
        <taxon>Solanoideae</taxon>
        <taxon>Solaneae</taxon>
        <taxon>Solanum</taxon>
    </lineage>
</organism>
<accession>A0A9J5WMZ3</accession>
<dbReference type="AlphaFoldDB" id="A0A9J5WMZ3"/>
<comment type="caution">
    <text evidence="1">The sequence shown here is derived from an EMBL/GenBank/DDBJ whole genome shotgun (WGS) entry which is preliminary data.</text>
</comment>
<evidence type="ECO:0000313" key="2">
    <source>
        <dbReference type="Proteomes" id="UP000824120"/>
    </source>
</evidence>
<protein>
    <submittedName>
        <fullName evidence="1">Uncharacterized protein</fullName>
    </submittedName>
</protein>